<dbReference type="EMBL" id="JBGFUD010006388">
    <property type="protein sequence ID" value="MFH4980962.1"/>
    <property type="molecule type" value="Genomic_DNA"/>
</dbReference>
<proteinExistence type="predicted"/>
<organism evidence="1 2">
    <name type="scientific">Gnathostoma spinigerum</name>
    <dbReference type="NCBI Taxonomy" id="75299"/>
    <lineage>
        <taxon>Eukaryota</taxon>
        <taxon>Metazoa</taxon>
        <taxon>Ecdysozoa</taxon>
        <taxon>Nematoda</taxon>
        <taxon>Chromadorea</taxon>
        <taxon>Rhabditida</taxon>
        <taxon>Spirurina</taxon>
        <taxon>Gnathostomatomorpha</taxon>
        <taxon>Gnathostomatoidea</taxon>
        <taxon>Gnathostomatidae</taxon>
        <taxon>Gnathostoma</taxon>
    </lineage>
</organism>
<dbReference type="AlphaFoldDB" id="A0ABD6EWK6"/>
<dbReference type="Proteomes" id="UP001608902">
    <property type="component" value="Unassembled WGS sequence"/>
</dbReference>
<sequence>MSVEVNFDTYRFDWTFLAHADIYFSHSESIYCIFSRALLFDFELMRLSDRGSADGELGSSKISKDTAEVVDQLVNDVQSALHLDEVDSYADEQSGLLSILHCQVESQKSSLENSDETELTRNELVEAGLPASFGERKRNRKRKVNGRSKKRNIQRGSSWLSEMKWEEYWDHVGDFLIYRTWLDDYGSSIDEKTQCNIKEKLLMSQPKFILPSHLDLEGYDRIAYQNDEKREFASWDELFSYHCEAVKTKAEREFEDLKRDDAVTRCKTFLAKVSKLGFKSGFTHLDYSDKIDDGLDEITYSANRGELRATDSGTNSSSMETGHFENDGTLRSLAETGQVVEKEPFEKMTKSFRRQFVNYGDLEMFSDVNFEIFDETNSHYSCMLDHRPNTDSTNESLTYQLDIDEFGRAVETNELLTEDKMKFDFKYNPERDWDLLAKNALQVFDKDKAIFLCE</sequence>
<keyword evidence="2" id="KW-1185">Reference proteome</keyword>
<gene>
    <name evidence="1" type="ORF">AB6A40_007671</name>
</gene>
<evidence type="ECO:0000313" key="2">
    <source>
        <dbReference type="Proteomes" id="UP001608902"/>
    </source>
</evidence>
<name>A0ABD6EWK6_9BILA</name>
<reference evidence="1 2" key="1">
    <citation type="submission" date="2024-08" db="EMBL/GenBank/DDBJ databases">
        <title>Gnathostoma spinigerum genome.</title>
        <authorList>
            <person name="Gonzalez-Bertolin B."/>
            <person name="Monzon S."/>
            <person name="Zaballos A."/>
            <person name="Jimenez P."/>
            <person name="Dekumyoy P."/>
            <person name="Varona S."/>
            <person name="Cuesta I."/>
            <person name="Sumanam S."/>
            <person name="Adisakwattana P."/>
            <person name="Gasser R.B."/>
            <person name="Hernandez-Gonzalez A."/>
            <person name="Young N.D."/>
            <person name="Perteguer M.J."/>
        </authorList>
    </citation>
    <scope>NUCLEOTIDE SEQUENCE [LARGE SCALE GENOMIC DNA]</scope>
    <source>
        <strain evidence="1">AL3</strain>
        <tissue evidence="1">Liver</tissue>
    </source>
</reference>
<protein>
    <submittedName>
        <fullName evidence="1">Uncharacterized protein</fullName>
    </submittedName>
</protein>
<evidence type="ECO:0000313" key="1">
    <source>
        <dbReference type="EMBL" id="MFH4980962.1"/>
    </source>
</evidence>
<accession>A0ABD6EWK6</accession>
<comment type="caution">
    <text evidence="1">The sequence shown here is derived from an EMBL/GenBank/DDBJ whole genome shotgun (WGS) entry which is preliminary data.</text>
</comment>